<dbReference type="OrthoDB" id="3799132at2759"/>
<keyword evidence="3" id="KW-1185">Reference proteome</keyword>
<dbReference type="SUPFAM" id="SSF81383">
    <property type="entry name" value="F-box domain"/>
    <property type="match status" value="1"/>
</dbReference>
<gene>
    <name evidence="2" type="ORF">EKO04_000991</name>
</gene>
<name>A0A8H7JED4_9PLEO</name>
<organism evidence="2 3">
    <name type="scientific">Ascochyta lentis</name>
    <dbReference type="NCBI Taxonomy" id="205686"/>
    <lineage>
        <taxon>Eukaryota</taxon>
        <taxon>Fungi</taxon>
        <taxon>Dikarya</taxon>
        <taxon>Ascomycota</taxon>
        <taxon>Pezizomycotina</taxon>
        <taxon>Dothideomycetes</taxon>
        <taxon>Pleosporomycetidae</taxon>
        <taxon>Pleosporales</taxon>
        <taxon>Pleosporineae</taxon>
        <taxon>Didymellaceae</taxon>
        <taxon>Ascochyta</taxon>
    </lineage>
</organism>
<proteinExistence type="predicted"/>
<evidence type="ECO:0000313" key="2">
    <source>
        <dbReference type="EMBL" id="KAF9701758.1"/>
    </source>
</evidence>
<dbReference type="EMBL" id="RZGK01000002">
    <property type="protein sequence ID" value="KAF9701758.1"/>
    <property type="molecule type" value="Genomic_DNA"/>
</dbReference>
<dbReference type="AlphaFoldDB" id="A0A8H7JED4"/>
<protein>
    <recommendedName>
        <fullName evidence="1">F-box domain-containing protein</fullName>
    </recommendedName>
</protein>
<dbReference type="InterPro" id="IPR001810">
    <property type="entry name" value="F-box_dom"/>
</dbReference>
<comment type="caution">
    <text evidence="2">The sequence shown here is derived from an EMBL/GenBank/DDBJ whole genome shotgun (WGS) entry which is preliminary data.</text>
</comment>
<sequence>MLLKLPDEVLLNIVLRVDTRGTLNFGLACRRLQPIAREALIKKAHIKPQYIWNFVATLQQNPGWVRDITHLALGPVDYHALFVMRNVESYVFRAITKTDFFACCTSICDAVKASSAGSPDLWLETWASGRHFSSMGLSILLAQCLQLEAISVSISYFETESLLWEIFCYNNLLDPGPRRLDKWHKTVRQLLQNRLRGLEITRNPAMHLNGHHRTYERRRVMLTGFVHLRHLVVPYEQIINLFPHNRVILNETLPAGLVHLRIDYCDPRYPLGSKHFVDQLTDDRKAFPYMHDIELRFECGSDCLYSHPDSKAIIDTFQRWQASTVRVVMSGKEPITGDYMQVDLVAKKKSAWWWQQAA</sequence>
<feature type="domain" description="F-box" evidence="1">
    <location>
        <begin position="1"/>
        <end position="55"/>
    </location>
</feature>
<dbReference type="InterPro" id="IPR036047">
    <property type="entry name" value="F-box-like_dom_sf"/>
</dbReference>
<evidence type="ECO:0000259" key="1">
    <source>
        <dbReference type="PROSITE" id="PS50181"/>
    </source>
</evidence>
<dbReference type="PROSITE" id="PS50181">
    <property type="entry name" value="FBOX"/>
    <property type="match status" value="1"/>
</dbReference>
<accession>A0A8H7JED4</accession>
<evidence type="ECO:0000313" key="3">
    <source>
        <dbReference type="Proteomes" id="UP000651452"/>
    </source>
</evidence>
<dbReference type="Proteomes" id="UP000651452">
    <property type="component" value="Unassembled WGS sequence"/>
</dbReference>
<reference evidence="2" key="1">
    <citation type="submission" date="2018-12" db="EMBL/GenBank/DDBJ databases">
        <authorList>
            <person name="Syme R.A."/>
            <person name="Farfan-Caceres L."/>
            <person name="Lichtenzveig J."/>
        </authorList>
    </citation>
    <scope>NUCLEOTIDE SEQUENCE</scope>
    <source>
        <strain evidence="2">Al4</strain>
    </source>
</reference>
<reference evidence="2" key="2">
    <citation type="submission" date="2020-09" db="EMBL/GenBank/DDBJ databases">
        <title>Reference genome assembly for Australian Ascochyta lentis isolate Al4.</title>
        <authorList>
            <person name="Lee R.C."/>
            <person name="Farfan-Caceres L.M."/>
            <person name="Debler J.W."/>
            <person name="Williams A.H."/>
            <person name="Henares B.M."/>
        </authorList>
    </citation>
    <scope>NUCLEOTIDE SEQUENCE</scope>
    <source>
        <strain evidence="2">Al4</strain>
    </source>
</reference>